<evidence type="ECO:0000313" key="3">
    <source>
        <dbReference type="Proteomes" id="UP000194266"/>
    </source>
</evidence>
<organism evidence="2 3">
    <name type="scientific">Streptomyces pharetrae CZA14</name>
    <dbReference type="NCBI Taxonomy" id="1144883"/>
    <lineage>
        <taxon>Bacteria</taxon>
        <taxon>Bacillati</taxon>
        <taxon>Actinomycetota</taxon>
        <taxon>Actinomycetes</taxon>
        <taxon>Kitasatosporales</taxon>
        <taxon>Streptomycetaceae</taxon>
        <taxon>Streptomyces</taxon>
    </lineage>
</organism>
<proteinExistence type="predicted"/>
<sequence>MAIQPTPTVVLVHGAFADGGSWSGVIAELQRHGIPVVAVSNPLRGLASDAAYIASVAAQIDGPVILVGHSYGGALITVAGATENVTGLVYIAAYVLEEGESLGELQGRFPLSPLVSNLKQATYPVDGGEPAVEVTIQEEAFPEIFAADVPADVTRILAASQRPLAAGAFEEKAAVAAWRTKPSWALVAAADQAINPEVERFGAKRAGATVVELEGASHAVAVSRPREVADLIRDAVRATS</sequence>
<gene>
    <name evidence="2" type="ORF">OQI_23910</name>
</gene>
<dbReference type="InterPro" id="IPR029058">
    <property type="entry name" value="AB_hydrolase_fold"/>
</dbReference>
<dbReference type="InterPro" id="IPR000073">
    <property type="entry name" value="AB_hydrolase_1"/>
</dbReference>
<reference evidence="2 3" key="1">
    <citation type="submission" date="2016-12" db="EMBL/GenBank/DDBJ databases">
        <title>Genome Mining:The Detection of Biosynthetic Gene Clusters to Aid in the Expression of Curamycin A produced by Streptomyces sp. strain CZA14.</title>
        <authorList>
            <person name="Durrell K.A."/>
            <person name="Kirby B.M."/>
            <person name="Khan W."/>
            <person name="Mthethwa T."/>
            <person name="Le Roes-Hill M."/>
        </authorList>
    </citation>
    <scope>NUCLEOTIDE SEQUENCE [LARGE SCALE GENOMIC DNA]</scope>
    <source>
        <strain evidence="2 3">CZA14</strain>
    </source>
</reference>
<dbReference type="InterPro" id="IPR052897">
    <property type="entry name" value="Sec-Metab_Biosynth_Hydrolase"/>
</dbReference>
<dbReference type="Pfam" id="PF12697">
    <property type="entry name" value="Abhydrolase_6"/>
    <property type="match status" value="1"/>
</dbReference>
<dbReference type="Gene3D" id="3.40.50.1820">
    <property type="entry name" value="alpha/beta hydrolase"/>
    <property type="match status" value="1"/>
</dbReference>
<dbReference type="EMBL" id="MRYD01000147">
    <property type="protein sequence ID" value="OSZ58051.1"/>
    <property type="molecule type" value="Genomic_DNA"/>
</dbReference>
<feature type="domain" description="AB hydrolase-1" evidence="1">
    <location>
        <begin position="9"/>
        <end position="230"/>
    </location>
</feature>
<keyword evidence="2" id="KW-0378">Hydrolase</keyword>
<dbReference type="PANTHER" id="PTHR37017:SF11">
    <property type="entry name" value="ESTERASE_LIPASE_THIOESTERASE DOMAIN-CONTAINING PROTEIN"/>
    <property type="match status" value="1"/>
</dbReference>
<evidence type="ECO:0000313" key="2">
    <source>
        <dbReference type="EMBL" id="OSZ58051.1"/>
    </source>
</evidence>
<name>A0ABX3YEG9_9ACTN</name>
<dbReference type="SUPFAM" id="SSF53474">
    <property type="entry name" value="alpha/beta-Hydrolases"/>
    <property type="match status" value="1"/>
</dbReference>
<keyword evidence="3" id="KW-1185">Reference proteome</keyword>
<accession>A0ABX3YEG9</accession>
<comment type="caution">
    <text evidence="2">The sequence shown here is derived from an EMBL/GenBank/DDBJ whole genome shotgun (WGS) entry which is preliminary data.</text>
</comment>
<dbReference type="Proteomes" id="UP000194266">
    <property type="component" value="Unassembled WGS sequence"/>
</dbReference>
<dbReference type="GO" id="GO:0016787">
    <property type="term" value="F:hydrolase activity"/>
    <property type="evidence" value="ECO:0007669"/>
    <property type="project" value="UniProtKB-KW"/>
</dbReference>
<protein>
    <submittedName>
        <fullName evidence="2">Alpha/beta hydrolase</fullName>
    </submittedName>
</protein>
<dbReference type="PANTHER" id="PTHR37017">
    <property type="entry name" value="AB HYDROLASE-1 DOMAIN-CONTAINING PROTEIN-RELATED"/>
    <property type="match status" value="1"/>
</dbReference>
<evidence type="ECO:0000259" key="1">
    <source>
        <dbReference type="Pfam" id="PF12697"/>
    </source>
</evidence>